<dbReference type="EMBL" id="JAVRRJ010000007">
    <property type="protein sequence ID" value="KAK5082801.1"/>
    <property type="molecule type" value="Genomic_DNA"/>
</dbReference>
<comment type="caution">
    <text evidence="2">The sequence shown here is derived from an EMBL/GenBank/DDBJ whole genome shotgun (WGS) entry which is preliminary data.</text>
</comment>
<protein>
    <submittedName>
        <fullName evidence="2">Uncharacterized protein</fullName>
    </submittedName>
</protein>
<dbReference type="Proteomes" id="UP001309876">
    <property type="component" value="Unassembled WGS sequence"/>
</dbReference>
<name>A0AAN7SVL8_9EURO</name>
<sequence>MFTSRQPFLQRALPAVRTSRIPIKSRPFQRSFTSTNTNLQTQPASQPSPHGNFYRSHGRALFKSLTLAFFSYQVFYWAWITLEAETTKDEKRKIITGLEEEVKLLASGKGSHVLKTGEGEGSGKRLLEEEKT</sequence>
<evidence type="ECO:0000313" key="3">
    <source>
        <dbReference type="Proteomes" id="UP001309876"/>
    </source>
</evidence>
<dbReference type="AlphaFoldDB" id="A0AAN7SVL8"/>
<evidence type="ECO:0000313" key="2">
    <source>
        <dbReference type="EMBL" id="KAK5082801.1"/>
    </source>
</evidence>
<organism evidence="2 3">
    <name type="scientific">Lithohypha guttulata</name>
    <dbReference type="NCBI Taxonomy" id="1690604"/>
    <lineage>
        <taxon>Eukaryota</taxon>
        <taxon>Fungi</taxon>
        <taxon>Dikarya</taxon>
        <taxon>Ascomycota</taxon>
        <taxon>Pezizomycotina</taxon>
        <taxon>Eurotiomycetes</taxon>
        <taxon>Chaetothyriomycetidae</taxon>
        <taxon>Chaetothyriales</taxon>
        <taxon>Trichomeriaceae</taxon>
        <taxon>Lithohypha</taxon>
    </lineage>
</organism>
<proteinExistence type="predicted"/>
<reference evidence="2 3" key="1">
    <citation type="submission" date="2023-08" db="EMBL/GenBank/DDBJ databases">
        <title>Black Yeasts Isolated from many extreme environments.</title>
        <authorList>
            <person name="Coleine C."/>
            <person name="Stajich J.E."/>
            <person name="Selbmann L."/>
        </authorList>
    </citation>
    <scope>NUCLEOTIDE SEQUENCE [LARGE SCALE GENOMIC DNA]</scope>
    <source>
        <strain evidence="2 3">CCFEE 5910</strain>
    </source>
</reference>
<feature type="region of interest" description="Disordered" evidence="1">
    <location>
        <begin position="113"/>
        <end position="132"/>
    </location>
</feature>
<evidence type="ECO:0000256" key="1">
    <source>
        <dbReference type="SAM" id="MobiDB-lite"/>
    </source>
</evidence>
<feature type="compositionally biased region" description="Polar residues" evidence="1">
    <location>
        <begin position="32"/>
        <end position="49"/>
    </location>
</feature>
<feature type="compositionally biased region" description="Basic and acidic residues" evidence="1">
    <location>
        <begin position="115"/>
        <end position="132"/>
    </location>
</feature>
<gene>
    <name evidence="2" type="ORF">LTR05_006682</name>
</gene>
<feature type="region of interest" description="Disordered" evidence="1">
    <location>
        <begin position="32"/>
        <end position="52"/>
    </location>
</feature>
<keyword evidence="3" id="KW-1185">Reference proteome</keyword>
<accession>A0AAN7SVL8</accession>